<evidence type="ECO:0000313" key="2">
    <source>
        <dbReference type="Proteomes" id="UP000797356"/>
    </source>
</evidence>
<evidence type="ECO:0000313" key="1">
    <source>
        <dbReference type="EMBL" id="KAG1364101.1"/>
    </source>
</evidence>
<dbReference type="EMBL" id="CM017882">
    <property type="protein sequence ID" value="KAG1364101.1"/>
    <property type="molecule type" value="Genomic_DNA"/>
</dbReference>
<dbReference type="AlphaFoldDB" id="A0A8K0N954"/>
<proteinExistence type="predicted"/>
<dbReference type="Proteomes" id="UP000797356">
    <property type="component" value="Chromosome 11"/>
</dbReference>
<reference evidence="1" key="2">
    <citation type="submission" date="2019-07" db="EMBL/GenBank/DDBJ databases">
        <authorList>
            <person name="Yang Y."/>
            <person name="Bocs S."/>
            <person name="Baudouin L."/>
        </authorList>
    </citation>
    <scope>NUCLEOTIDE SEQUENCE</scope>
    <source>
        <tissue evidence="1">Spear leaf of Hainan Tall coconut</tissue>
    </source>
</reference>
<gene>
    <name evidence="1" type="ORF">COCNU_11G009280</name>
</gene>
<protein>
    <submittedName>
        <fullName evidence="1">Uncharacterized protein</fullName>
    </submittedName>
</protein>
<accession>A0A8K0N954</accession>
<name>A0A8K0N954_COCNU</name>
<comment type="caution">
    <text evidence="1">The sequence shown here is derived from an EMBL/GenBank/DDBJ whole genome shotgun (WGS) entry which is preliminary data.</text>
</comment>
<sequence>MTKASTKETFHGVSAMSFGMIIVSTPKADSLLKRVRKEGGVVGSNSRGKSREITLSQGADVGDDIVMGEVVPARAGFFDNFGEGSDSKWL</sequence>
<keyword evidence="2" id="KW-1185">Reference proteome</keyword>
<organism evidence="1 2">
    <name type="scientific">Cocos nucifera</name>
    <name type="common">Coconut palm</name>
    <dbReference type="NCBI Taxonomy" id="13894"/>
    <lineage>
        <taxon>Eukaryota</taxon>
        <taxon>Viridiplantae</taxon>
        <taxon>Streptophyta</taxon>
        <taxon>Embryophyta</taxon>
        <taxon>Tracheophyta</taxon>
        <taxon>Spermatophyta</taxon>
        <taxon>Magnoliopsida</taxon>
        <taxon>Liliopsida</taxon>
        <taxon>Arecaceae</taxon>
        <taxon>Arecoideae</taxon>
        <taxon>Cocoseae</taxon>
        <taxon>Attaleinae</taxon>
        <taxon>Cocos</taxon>
    </lineage>
</organism>
<reference evidence="1" key="1">
    <citation type="journal article" date="2017" name="Gigascience">
        <title>The genome draft of coconut (Cocos nucifera).</title>
        <authorList>
            <person name="Xiao Y."/>
            <person name="Xu P."/>
            <person name="Fan H."/>
            <person name="Baudouin L."/>
            <person name="Xia W."/>
            <person name="Bocs S."/>
            <person name="Xu J."/>
            <person name="Li Q."/>
            <person name="Guo A."/>
            <person name="Zhou L."/>
            <person name="Li J."/>
            <person name="Wu Y."/>
            <person name="Ma Z."/>
            <person name="Armero A."/>
            <person name="Issali A.E."/>
            <person name="Liu N."/>
            <person name="Peng M."/>
            <person name="Yang Y."/>
        </authorList>
    </citation>
    <scope>NUCLEOTIDE SEQUENCE</scope>
    <source>
        <tissue evidence="1">Spear leaf of Hainan Tall coconut</tissue>
    </source>
</reference>